<dbReference type="EnsemblMetazoa" id="PPA19050.1">
    <property type="protein sequence ID" value="PPA19050.1"/>
    <property type="gene ID" value="WBGene00108604"/>
</dbReference>
<dbReference type="Proteomes" id="UP000005239">
    <property type="component" value="Unassembled WGS sequence"/>
</dbReference>
<gene>
    <name evidence="3" type="primary">WBGene00108604</name>
</gene>
<accession>A0A2A6CSE0</accession>
<dbReference type="GO" id="GO:0031146">
    <property type="term" value="P:SCF-dependent proteasomal ubiquitin-dependent protein catabolic process"/>
    <property type="evidence" value="ECO:0000318"/>
    <property type="project" value="GO_Central"/>
</dbReference>
<dbReference type="InterPro" id="IPR016072">
    <property type="entry name" value="Skp1_comp_dimer"/>
</dbReference>
<dbReference type="SMART" id="SM00512">
    <property type="entry name" value="Skp1"/>
    <property type="match status" value="1"/>
</dbReference>
<dbReference type="InterPro" id="IPR016073">
    <property type="entry name" value="Skp1_comp_POZ"/>
</dbReference>
<organism evidence="3 4">
    <name type="scientific">Pristionchus pacificus</name>
    <name type="common">Parasitic nematode worm</name>
    <dbReference type="NCBI Taxonomy" id="54126"/>
    <lineage>
        <taxon>Eukaryota</taxon>
        <taxon>Metazoa</taxon>
        <taxon>Ecdysozoa</taxon>
        <taxon>Nematoda</taxon>
        <taxon>Chromadorea</taxon>
        <taxon>Rhabditida</taxon>
        <taxon>Rhabditina</taxon>
        <taxon>Diplogasteromorpha</taxon>
        <taxon>Diplogasteroidea</taxon>
        <taxon>Neodiplogasteridae</taxon>
        <taxon>Pristionchus</taxon>
    </lineage>
</organism>
<dbReference type="InterPro" id="IPR016897">
    <property type="entry name" value="SKP1"/>
</dbReference>
<reference evidence="3" key="2">
    <citation type="submission" date="2022-06" db="UniProtKB">
        <authorList>
            <consortium name="EnsemblMetazoa"/>
        </authorList>
    </citation>
    <scope>IDENTIFICATION</scope>
    <source>
        <strain evidence="3">PS312</strain>
    </source>
</reference>
<protein>
    <submittedName>
        <fullName evidence="3">F-box domain-containing protein</fullName>
    </submittedName>
</protein>
<dbReference type="FunFam" id="3.30.710.10:FF:000026">
    <property type="entry name" value="E3 ubiquitin ligase complex SCF subunit"/>
    <property type="match status" value="1"/>
</dbReference>
<dbReference type="GO" id="GO:0005737">
    <property type="term" value="C:cytoplasm"/>
    <property type="evidence" value="ECO:0000318"/>
    <property type="project" value="GO_Central"/>
</dbReference>
<dbReference type="AlphaFoldDB" id="A0A2A6CSE0"/>
<reference evidence="4" key="1">
    <citation type="journal article" date="2008" name="Nat. Genet.">
        <title>The Pristionchus pacificus genome provides a unique perspective on nematode lifestyle and parasitism.</title>
        <authorList>
            <person name="Dieterich C."/>
            <person name="Clifton S.W."/>
            <person name="Schuster L.N."/>
            <person name="Chinwalla A."/>
            <person name="Delehaunty K."/>
            <person name="Dinkelacker I."/>
            <person name="Fulton L."/>
            <person name="Fulton R."/>
            <person name="Godfrey J."/>
            <person name="Minx P."/>
            <person name="Mitreva M."/>
            <person name="Roeseler W."/>
            <person name="Tian H."/>
            <person name="Witte H."/>
            <person name="Yang S.P."/>
            <person name="Wilson R.K."/>
            <person name="Sommer R.J."/>
        </authorList>
    </citation>
    <scope>NUCLEOTIDE SEQUENCE [LARGE SCALE GENOMIC DNA]</scope>
    <source>
        <strain evidence="4">PS312</strain>
    </source>
</reference>
<dbReference type="GO" id="GO:0005634">
    <property type="term" value="C:nucleus"/>
    <property type="evidence" value="ECO:0000318"/>
    <property type="project" value="GO_Central"/>
</dbReference>
<dbReference type="PANTHER" id="PTHR11165">
    <property type="entry name" value="SKP1"/>
    <property type="match status" value="1"/>
</dbReference>
<sequence>MAFVTLLSSDGQQFPIEKSIVSMCQTISRLIEAFATAEGVGEEAFLDHPIPLSNVSSDVLEKVVLEWCIRQTIEEDRDSGDFSEMSLEEDTTWVRNFLNISNDELFDLILAANYLDVAGLLELTCKHVASMIKGKSPEDIRRTFGIVNDLTPEEKHQIMKEIAWINLTSALKAPQSPHEDSRMEPFPLLSLPNEIISLIFRQMHAVDRLRARVCNGLYLLEESDRFTINELSIGRYYDEDSKFHADNGAESSQEVEMALVGPCSSYIDVLVKFASNTKIESLFFLCDEEERQLIPYVKSINVRSLVVTMGSLGTGRLGRKPVALFRQYSLTDGKMCEMKRAFSLANPSPSQEMGKEEINDDRLEEWTNGRVTVNIQMGGHAVTGEALFRVYTTLSVLHQMGISYTRGLFTTRRKDAQFFVDDDISKSFFIVIGSKIIAIGRITLPS</sequence>
<evidence type="ECO:0000256" key="1">
    <source>
        <dbReference type="ARBA" id="ARBA00009993"/>
    </source>
</evidence>
<keyword evidence="2" id="KW-0833">Ubl conjugation pathway</keyword>
<dbReference type="Pfam" id="PF01466">
    <property type="entry name" value="Skp1"/>
    <property type="match status" value="1"/>
</dbReference>
<name>A0A2A6CSE0_PRIPA</name>
<dbReference type="SUPFAM" id="SSF54695">
    <property type="entry name" value="POZ domain"/>
    <property type="match status" value="1"/>
</dbReference>
<accession>A0A8R1YHI0</accession>
<dbReference type="GO" id="GO:0097602">
    <property type="term" value="F:cullin family protein binding"/>
    <property type="evidence" value="ECO:0000318"/>
    <property type="project" value="GO_Central"/>
</dbReference>
<evidence type="ECO:0000256" key="2">
    <source>
        <dbReference type="ARBA" id="ARBA00022786"/>
    </source>
</evidence>
<dbReference type="InterPro" id="IPR001232">
    <property type="entry name" value="SKP1-like"/>
</dbReference>
<dbReference type="CDD" id="cd18322">
    <property type="entry name" value="BTB_POZ_SKP1"/>
    <property type="match status" value="1"/>
</dbReference>
<comment type="similarity">
    <text evidence="1">Belongs to the SKP1 family.</text>
</comment>
<dbReference type="Pfam" id="PF03931">
    <property type="entry name" value="Skp1_POZ"/>
    <property type="match status" value="1"/>
</dbReference>
<keyword evidence="4" id="KW-1185">Reference proteome</keyword>
<dbReference type="InterPro" id="IPR011333">
    <property type="entry name" value="SKP1/BTB/POZ_sf"/>
</dbReference>
<dbReference type="Gene3D" id="3.30.710.10">
    <property type="entry name" value="Potassium Channel Kv1.1, Chain A"/>
    <property type="match status" value="1"/>
</dbReference>
<dbReference type="InterPro" id="IPR036296">
    <property type="entry name" value="SKP1-like_dim_sf"/>
</dbReference>
<evidence type="ECO:0000313" key="4">
    <source>
        <dbReference type="Proteomes" id="UP000005239"/>
    </source>
</evidence>
<dbReference type="SUPFAM" id="SSF81382">
    <property type="entry name" value="Skp1 dimerisation domain-like"/>
    <property type="match status" value="1"/>
</dbReference>
<proteinExistence type="inferred from homology"/>
<evidence type="ECO:0000313" key="3">
    <source>
        <dbReference type="EnsemblMetazoa" id="PPA19050.1"/>
    </source>
</evidence>